<sequence>MPAATAQPPTVILRPPDRRQYRCHGSRFRGSPALPRRQRRDAGTDDRFERVGETYASYYGYDSEVLVGTHWSELHPSDEGKHIRTHVSPVVRSGRKWTGQSKGLRADETTVTESKMVTALEGGRIVVAVDEIDDSGLAEHK</sequence>
<organism evidence="3 4">
    <name type="scientific">Haloarcula vallismortis</name>
    <name type="common">Halobacterium vallismortis</name>
    <dbReference type="NCBI Taxonomy" id="28442"/>
    <lineage>
        <taxon>Archaea</taxon>
        <taxon>Methanobacteriati</taxon>
        <taxon>Methanobacteriota</taxon>
        <taxon>Stenosarchaea group</taxon>
        <taxon>Halobacteria</taxon>
        <taxon>Halobacteriales</taxon>
        <taxon>Haloarculaceae</taxon>
        <taxon>Haloarcula</taxon>
    </lineage>
</organism>
<dbReference type="InterPro" id="IPR013656">
    <property type="entry name" value="PAS_4"/>
</dbReference>
<reference evidence="3 4" key="1">
    <citation type="submission" date="2016-10" db="EMBL/GenBank/DDBJ databases">
        <authorList>
            <person name="de Groot N.N."/>
        </authorList>
    </citation>
    <scope>NUCLEOTIDE SEQUENCE [LARGE SCALE GENOMIC DNA]</scope>
    <source>
        <strain evidence="3 4">DSM 3756</strain>
    </source>
</reference>
<dbReference type="Proteomes" id="UP000182573">
    <property type="component" value="Unassembled WGS sequence"/>
</dbReference>
<name>A0A1H2T3E0_HALVA</name>
<dbReference type="SUPFAM" id="SSF55785">
    <property type="entry name" value="PYP-like sensor domain (PAS domain)"/>
    <property type="match status" value="1"/>
</dbReference>
<evidence type="ECO:0000256" key="1">
    <source>
        <dbReference type="SAM" id="MobiDB-lite"/>
    </source>
</evidence>
<evidence type="ECO:0000313" key="3">
    <source>
        <dbReference type="EMBL" id="SDW38476.1"/>
    </source>
</evidence>
<feature type="region of interest" description="Disordered" evidence="1">
    <location>
        <begin position="1"/>
        <end position="47"/>
    </location>
</feature>
<dbReference type="STRING" id="28442.SAMN05443574_10341"/>
<feature type="domain" description="PAS fold-4" evidence="2">
    <location>
        <begin position="44"/>
        <end position="124"/>
    </location>
</feature>
<dbReference type="Gene3D" id="3.30.450.20">
    <property type="entry name" value="PAS domain"/>
    <property type="match status" value="1"/>
</dbReference>
<evidence type="ECO:0000259" key="2">
    <source>
        <dbReference type="Pfam" id="PF08448"/>
    </source>
</evidence>
<accession>A0A1H2T3E0</accession>
<dbReference type="EMBL" id="FNOF01000003">
    <property type="protein sequence ID" value="SDW38476.1"/>
    <property type="molecule type" value="Genomic_DNA"/>
</dbReference>
<proteinExistence type="predicted"/>
<evidence type="ECO:0000313" key="4">
    <source>
        <dbReference type="Proteomes" id="UP000182573"/>
    </source>
</evidence>
<dbReference type="Pfam" id="PF08448">
    <property type="entry name" value="PAS_4"/>
    <property type="match status" value="1"/>
</dbReference>
<dbReference type="InterPro" id="IPR035965">
    <property type="entry name" value="PAS-like_dom_sf"/>
</dbReference>
<gene>
    <name evidence="3" type="ORF">SAMN05443574_10341</name>
</gene>
<dbReference type="AlphaFoldDB" id="A0A1H2T3E0"/>
<protein>
    <submittedName>
        <fullName evidence="3">PAS fold-containing protein</fullName>
    </submittedName>
</protein>
<dbReference type="RefSeq" id="WP_004514910.1">
    <property type="nucleotide sequence ID" value="NZ_FNOF01000003.1"/>
</dbReference>